<dbReference type="InterPro" id="IPR013780">
    <property type="entry name" value="Glyco_hydro_b"/>
</dbReference>
<evidence type="ECO:0000256" key="3">
    <source>
        <dbReference type="ARBA" id="ARBA00022801"/>
    </source>
</evidence>
<comment type="caution">
    <text evidence="8">The sequence shown here is derived from an EMBL/GenBank/DDBJ whole genome shotgun (WGS) entry which is preliminary data.</text>
</comment>
<dbReference type="PANTHER" id="PTHR11069:SF23">
    <property type="entry name" value="LYSOSOMAL ACID GLUCOSYLCERAMIDASE"/>
    <property type="match status" value="1"/>
</dbReference>
<dbReference type="SUPFAM" id="SSF51445">
    <property type="entry name" value="(Trans)glycosidases"/>
    <property type="match status" value="1"/>
</dbReference>
<feature type="domain" description="Glycosyl hydrolase family 30 beta sandwich" evidence="7">
    <location>
        <begin position="404"/>
        <end position="463"/>
    </location>
</feature>
<dbReference type="Proteomes" id="UP001236507">
    <property type="component" value="Unassembled WGS sequence"/>
</dbReference>
<sequence length="465" mass="51927">MKKTISKILLATLVSWQVTHAQGPRTAEVWLTHADQSKLFEKQAETFTFSPQSSTLPTIFVDEKQKFQSMDGFGFTLTGGSATLLWQMDADKRKALLKELFAFDGKNIGISYLRVSIGASDLSDHVFTYNDLTGGQTDEKIQKFDLSEEKKALIPVLKEILAINPAIKILGSPWTPPVWMKTNSNSKGGSLLPKYYDAYALYFVKYIQSMKKEGIHIDAVTIQNEPLHPGNNPSLLMQPEEQGAFIKQSLGKAFKLAKITTKIWLYDHNADRPDYPIAILNDPEVRQYVDGSAFHLYGGSVENIRQVHEAHPDKNLYFTEQWIGAPGNFAGDLAWHTKTLIIGAPRNWCKTVLEWNLAADPQQNPHTDGGCTECLGALTIDKNEIKRNPAYYIVAHASKFVRPNAQRIASNTTVGLQNIAFKTAEGRIVLIVLNESNKPSTFMISHQNKKIQQTLSAGAVATYVW</sequence>
<organism evidence="8 9">
    <name type="scientific">Flectobacillus roseus</name>
    <dbReference type="NCBI Taxonomy" id="502259"/>
    <lineage>
        <taxon>Bacteria</taxon>
        <taxon>Pseudomonadati</taxon>
        <taxon>Bacteroidota</taxon>
        <taxon>Cytophagia</taxon>
        <taxon>Cytophagales</taxon>
        <taxon>Flectobacillaceae</taxon>
        <taxon>Flectobacillus</taxon>
    </lineage>
</organism>
<evidence type="ECO:0000313" key="8">
    <source>
        <dbReference type="EMBL" id="MDI9858716.1"/>
    </source>
</evidence>
<keyword evidence="2 5" id="KW-0732">Signal</keyword>
<feature type="domain" description="Glycosyl hydrolase family 30 TIM-barrel" evidence="6">
    <location>
        <begin position="71"/>
        <end position="401"/>
    </location>
</feature>
<dbReference type="Gene3D" id="2.60.40.1180">
    <property type="entry name" value="Golgi alpha-mannosidase II"/>
    <property type="match status" value="1"/>
</dbReference>
<comment type="similarity">
    <text evidence="1 4">Belongs to the glycosyl hydrolase 30 family.</text>
</comment>
<dbReference type="RefSeq" id="WP_283343854.1">
    <property type="nucleotide sequence ID" value="NZ_JASHIF010000004.1"/>
</dbReference>
<dbReference type="Pfam" id="PF02055">
    <property type="entry name" value="Glyco_hydro_30"/>
    <property type="match status" value="1"/>
</dbReference>
<reference evidence="8 9" key="1">
    <citation type="submission" date="2023-05" db="EMBL/GenBank/DDBJ databases">
        <title>Novel species of genus Flectobacillus isolated from stream in China.</title>
        <authorList>
            <person name="Lu H."/>
        </authorList>
    </citation>
    <scope>NUCLEOTIDE SEQUENCE [LARGE SCALE GENOMIC DNA]</scope>
    <source>
        <strain evidence="8 9">KCTC 42575</strain>
    </source>
</reference>
<dbReference type="PANTHER" id="PTHR11069">
    <property type="entry name" value="GLUCOSYLCERAMIDASE"/>
    <property type="match status" value="1"/>
</dbReference>
<proteinExistence type="inferred from homology"/>
<feature type="signal peptide" evidence="5">
    <location>
        <begin position="1"/>
        <end position="21"/>
    </location>
</feature>
<evidence type="ECO:0000256" key="1">
    <source>
        <dbReference type="ARBA" id="ARBA00005382"/>
    </source>
</evidence>
<keyword evidence="4" id="KW-0326">Glycosidase</keyword>
<evidence type="ECO:0000259" key="7">
    <source>
        <dbReference type="Pfam" id="PF17189"/>
    </source>
</evidence>
<evidence type="ECO:0000256" key="2">
    <source>
        <dbReference type="ARBA" id="ARBA00022729"/>
    </source>
</evidence>
<feature type="chain" id="PRO_5046665392" evidence="5">
    <location>
        <begin position="22"/>
        <end position="465"/>
    </location>
</feature>
<dbReference type="InterPro" id="IPR033452">
    <property type="entry name" value="GH30_C"/>
</dbReference>
<dbReference type="InterPro" id="IPR001139">
    <property type="entry name" value="Glyco_hydro_30"/>
</dbReference>
<dbReference type="Gene3D" id="3.20.20.80">
    <property type="entry name" value="Glycosidases"/>
    <property type="match status" value="1"/>
</dbReference>
<dbReference type="PRINTS" id="PR00843">
    <property type="entry name" value="GLHYDRLASE30"/>
</dbReference>
<evidence type="ECO:0000256" key="5">
    <source>
        <dbReference type="SAM" id="SignalP"/>
    </source>
</evidence>
<evidence type="ECO:0000259" key="6">
    <source>
        <dbReference type="Pfam" id="PF02055"/>
    </source>
</evidence>
<evidence type="ECO:0000313" key="9">
    <source>
        <dbReference type="Proteomes" id="UP001236507"/>
    </source>
</evidence>
<keyword evidence="9" id="KW-1185">Reference proteome</keyword>
<dbReference type="GO" id="GO:0016787">
    <property type="term" value="F:hydrolase activity"/>
    <property type="evidence" value="ECO:0007669"/>
    <property type="project" value="UniProtKB-KW"/>
</dbReference>
<dbReference type="EMBL" id="JASHIF010000004">
    <property type="protein sequence ID" value="MDI9858716.1"/>
    <property type="molecule type" value="Genomic_DNA"/>
</dbReference>
<keyword evidence="3 4" id="KW-0378">Hydrolase</keyword>
<dbReference type="InterPro" id="IPR017853">
    <property type="entry name" value="GH"/>
</dbReference>
<name>A0ABT6Y639_9BACT</name>
<accession>A0ABT6Y639</accession>
<gene>
    <name evidence="8" type="ORF">QM524_05820</name>
</gene>
<evidence type="ECO:0000256" key="4">
    <source>
        <dbReference type="RuleBase" id="RU361188"/>
    </source>
</evidence>
<protein>
    <submittedName>
        <fullName evidence="8">Glycoside hydrolase family 30 beta sandwich domain-containing protein</fullName>
    </submittedName>
</protein>
<dbReference type="InterPro" id="IPR033453">
    <property type="entry name" value="Glyco_hydro_30_TIM-barrel"/>
</dbReference>
<dbReference type="Pfam" id="PF17189">
    <property type="entry name" value="Glyco_hydro_30C"/>
    <property type="match status" value="1"/>
</dbReference>